<dbReference type="Proteomes" id="UP001108240">
    <property type="component" value="Unplaced"/>
</dbReference>
<evidence type="ECO:0000259" key="3">
    <source>
        <dbReference type="PROSITE" id="PS50835"/>
    </source>
</evidence>
<evidence type="ECO:0000256" key="2">
    <source>
        <dbReference type="SAM" id="SignalP"/>
    </source>
</evidence>
<protein>
    <submittedName>
        <fullName evidence="4">V-set immunoregulatory receptor</fullName>
    </submittedName>
</protein>
<reference evidence="4" key="2">
    <citation type="submission" date="2025-09" db="UniProtKB">
        <authorList>
            <consortium name="Ensembl"/>
        </authorList>
    </citation>
    <scope>IDENTIFICATION</scope>
</reference>
<dbReference type="InterPro" id="IPR013106">
    <property type="entry name" value="Ig_V-set"/>
</dbReference>
<dbReference type="SUPFAM" id="SSF48726">
    <property type="entry name" value="Immunoglobulin"/>
    <property type="match status" value="1"/>
</dbReference>
<feature type="transmembrane region" description="Helical" evidence="1">
    <location>
        <begin position="170"/>
        <end position="191"/>
    </location>
</feature>
<dbReference type="PANTHER" id="PTHR44819">
    <property type="entry name" value="V-TYPE IMMUNOGLOBULIN DOMAIN-CONTAINING SUPPRESSOR OF T-CELL ACTIVATION"/>
    <property type="match status" value="1"/>
</dbReference>
<evidence type="ECO:0000313" key="5">
    <source>
        <dbReference type="Proteomes" id="UP001108240"/>
    </source>
</evidence>
<keyword evidence="1" id="KW-1133">Transmembrane helix</keyword>
<feature type="transmembrane region" description="Helical" evidence="1">
    <location>
        <begin position="284"/>
        <end position="305"/>
    </location>
</feature>
<reference evidence="4" key="1">
    <citation type="submission" date="2025-08" db="UniProtKB">
        <authorList>
            <consortium name="Ensembl"/>
        </authorList>
    </citation>
    <scope>IDENTIFICATION</scope>
</reference>
<dbReference type="AlphaFoldDB" id="A0A9J7YV62"/>
<accession>A0A9J7YV62</accession>
<dbReference type="GO" id="GO:0050776">
    <property type="term" value="P:regulation of immune response"/>
    <property type="evidence" value="ECO:0007669"/>
    <property type="project" value="InterPro"/>
</dbReference>
<organism evidence="4 5">
    <name type="scientific">Cyprinus carpio carpio</name>
    <dbReference type="NCBI Taxonomy" id="630221"/>
    <lineage>
        <taxon>Eukaryota</taxon>
        <taxon>Metazoa</taxon>
        <taxon>Chordata</taxon>
        <taxon>Craniata</taxon>
        <taxon>Vertebrata</taxon>
        <taxon>Euteleostomi</taxon>
        <taxon>Actinopterygii</taxon>
        <taxon>Neopterygii</taxon>
        <taxon>Teleostei</taxon>
        <taxon>Ostariophysi</taxon>
        <taxon>Cypriniformes</taxon>
        <taxon>Cyprinidae</taxon>
        <taxon>Cyprininae</taxon>
        <taxon>Cyprinus</taxon>
    </lineage>
</organism>
<feature type="signal peptide" evidence="2">
    <location>
        <begin position="1"/>
        <end position="16"/>
    </location>
</feature>
<dbReference type="PANTHER" id="PTHR44819:SF1">
    <property type="entry name" value="V-TYPE IMMUNOGLOBULIN DOMAIN-CONTAINING SUPPRESSOR OF T-CELL ACTIVATION"/>
    <property type="match status" value="1"/>
</dbReference>
<keyword evidence="2" id="KW-0732">Signal</keyword>
<dbReference type="GeneTree" id="ENSGT00940000163216"/>
<dbReference type="InterPro" id="IPR013783">
    <property type="entry name" value="Ig-like_fold"/>
</dbReference>
<evidence type="ECO:0000313" key="4">
    <source>
        <dbReference type="Ensembl" id="ENSCCRP00000123922.1"/>
    </source>
</evidence>
<keyword evidence="5" id="KW-1185">Reference proteome</keyword>
<dbReference type="Gene3D" id="2.60.40.10">
    <property type="entry name" value="Immunoglobulins"/>
    <property type="match status" value="1"/>
</dbReference>
<dbReference type="Pfam" id="PF07686">
    <property type="entry name" value="V-set"/>
    <property type="match status" value="1"/>
</dbReference>
<dbReference type="PROSITE" id="PS50835">
    <property type="entry name" value="IG_LIKE"/>
    <property type="match status" value="1"/>
</dbReference>
<keyword evidence="1" id="KW-0472">Membrane</keyword>
<dbReference type="InterPro" id="IPR042473">
    <property type="entry name" value="VISTA"/>
</dbReference>
<evidence type="ECO:0000256" key="1">
    <source>
        <dbReference type="SAM" id="Phobius"/>
    </source>
</evidence>
<sequence>MDVFCALLLCFHLLTAVQVSGERHSFSVSVPHRVYECPEGSNVTLTCVQSGSKTFSEDKLWNTWLFTPHSQEHCHKGIHPRGSSHSNRTMGVQYIEDSKSFSVILQNIKHKDQGKYCCLLLEVHTKQKVEQGAHEFIYLNVVPLTAHTRNSSLKCSEWSHSPSDDSVAEGLAITACVVFILCLPLILMMVYRQRQTVDRHRRAHELVRMDSEAQAHENPVFLGDSPQPKPRTVSQIMRQSSETGRHLLSDPGTPFSPNIQGELFFPAHGMTLSLTHTHTHTHTCICGLWGLSIGVMVFITLHLNLPLAEKYWQFLNFIKNCFVCFFKPFVIQGHRKCPHIPCVRCSTHVIIHICVLINHIYQYTHTHTHTHTHTQQNCNPTPARLLKLVTVMQATRNIWGTTTHTH</sequence>
<proteinExistence type="predicted"/>
<dbReference type="Ensembl" id="ENSCCRT00000123775.1">
    <property type="protein sequence ID" value="ENSCCRP00000123922.1"/>
    <property type="gene ID" value="ENSCCRG00000066979.1"/>
</dbReference>
<name>A0A9J7YV62_CYPCA</name>
<dbReference type="InterPro" id="IPR036179">
    <property type="entry name" value="Ig-like_dom_sf"/>
</dbReference>
<feature type="domain" description="Ig-like" evidence="3">
    <location>
        <begin position="39"/>
        <end position="130"/>
    </location>
</feature>
<dbReference type="InterPro" id="IPR007110">
    <property type="entry name" value="Ig-like_dom"/>
</dbReference>
<feature type="chain" id="PRO_5039892262" evidence="2">
    <location>
        <begin position="17"/>
        <end position="406"/>
    </location>
</feature>
<keyword evidence="1" id="KW-0812">Transmembrane</keyword>
<dbReference type="GO" id="GO:0005886">
    <property type="term" value="C:plasma membrane"/>
    <property type="evidence" value="ECO:0007669"/>
    <property type="project" value="TreeGrafter"/>
</dbReference>
<dbReference type="GO" id="GO:0046636">
    <property type="term" value="P:negative regulation of alpha-beta T cell activation"/>
    <property type="evidence" value="ECO:0007669"/>
    <property type="project" value="TreeGrafter"/>
</dbReference>